<dbReference type="BioCyc" id="JESP1508404:G14D9-13765-MONOMER"/>
<organism evidence="7 8">
    <name type="scientific">Jeotgalibacillus malaysiensis</name>
    <dbReference type="NCBI Taxonomy" id="1508404"/>
    <lineage>
        <taxon>Bacteria</taxon>
        <taxon>Bacillati</taxon>
        <taxon>Bacillota</taxon>
        <taxon>Bacilli</taxon>
        <taxon>Bacillales</taxon>
        <taxon>Caryophanaceae</taxon>
        <taxon>Jeotgalibacillus</taxon>
    </lineage>
</organism>
<evidence type="ECO:0000259" key="5">
    <source>
        <dbReference type="Pfam" id="PF00669"/>
    </source>
</evidence>
<dbReference type="Pfam" id="PF00669">
    <property type="entry name" value="Flagellin_N"/>
    <property type="match status" value="1"/>
</dbReference>
<sequence length="281" mass="31094">MQIQNNQLLYASYQKHLLSAQKTMERIATGDRMAKASSDPSGLIQSERMRSQISGMEQASKNIQEGKSLLDMADKTMELSHDILKRLNELAVKGSSDTITDDDRIEMGKEVHSLVEELNEINKRANYNGKTLFDGNGAYHITTSETGRSTFVALGYFMTDGFGGNGADGKFYVLDDFKIGKKQAISSKESMENLLSVTSDAMKAISSERGSIGAKYSRLEVAEKNLENKSEILSKADSRLRDVDVAKETMELAKHQMLAEASMAMLSQGMKNHQSVLMLLK</sequence>
<dbReference type="AlphaFoldDB" id="A0A0B5B0U4"/>
<protein>
    <recommendedName>
        <fullName evidence="2 4">Flagellin</fullName>
    </recommendedName>
</protein>
<dbReference type="KEGG" id="jeo:JMA_44420"/>
<comment type="function">
    <text evidence="4">Flagellin is the subunit protein which polymerizes to form the filaments of bacterial flagella.</text>
</comment>
<dbReference type="HOGENOM" id="CLU_011142_2_0_9"/>
<dbReference type="PANTHER" id="PTHR42792">
    <property type="entry name" value="FLAGELLIN"/>
    <property type="match status" value="1"/>
</dbReference>
<evidence type="ECO:0000256" key="3">
    <source>
        <dbReference type="ARBA" id="ARBA00023143"/>
    </source>
</evidence>
<dbReference type="EMBL" id="CP009417">
    <property type="protein sequence ID" value="AJD93759.1"/>
    <property type="molecule type" value="Genomic_DNA"/>
</dbReference>
<dbReference type="Gene3D" id="1.20.1330.10">
    <property type="entry name" value="f41 fragment of flagellin, N-terminal domain"/>
    <property type="match status" value="1"/>
</dbReference>
<comment type="similarity">
    <text evidence="1 4">Belongs to the bacterial flagellin family.</text>
</comment>
<evidence type="ECO:0000256" key="1">
    <source>
        <dbReference type="ARBA" id="ARBA00005709"/>
    </source>
</evidence>
<keyword evidence="7" id="KW-0614">Plasmid</keyword>
<evidence type="ECO:0000256" key="2">
    <source>
        <dbReference type="ARBA" id="ARBA00020110"/>
    </source>
</evidence>
<geneLocation type="plasmid" evidence="8"/>
<feature type="domain" description="Flagellin N-terminal" evidence="5">
    <location>
        <begin position="10"/>
        <end position="136"/>
    </location>
</feature>
<dbReference type="PRINTS" id="PR00207">
    <property type="entry name" value="FLAGELLIN"/>
</dbReference>
<dbReference type="PANTHER" id="PTHR42792:SF2">
    <property type="entry name" value="FLAGELLIN"/>
    <property type="match status" value="1"/>
</dbReference>
<dbReference type="InterPro" id="IPR046358">
    <property type="entry name" value="Flagellin_C"/>
</dbReference>
<gene>
    <name evidence="7" type="ORF">JMA_44420</name>
</gene>
<evidence type="ECO:0000256" key="4">
    <source>
        <dbReference type="RuleBase" id="RU362073"/>
    </source>
</evidence>
<dbReference type="InterPro" id="IPR001029">
    <property type="entry name" value="Flagellin_N"/>
</dbReference>
<reference evidence="7 8" key="1">
    <citation type="submission" date="2014-08" db="EMBL/GenBank/DDBJ databases">
        <title>Complete genome of a marine bacteria Jeotgalibacillus malaysiensis.</title>
        <authorList>
            <person name="Yaakop A.S."/>
            <person name="Chan K.-G."/>
            <person name="Goh K.M."/>
        </authorList>
    </citation>
    <scope>NUCLEOTIDE SEQUENCE [LARGE SCALE GENOMIC DNA]</scope>
    <source>
        <strain evidence="7 8">D5</strain>
        <plasmid evidence="8">Plasmid</plasmid>
    </source>
</reference>
<keyword evidence="4" id="KW-0964">Secreted</keyword>
<dbReference type="Pfam" id="PF00700">
    <property type="entry name" value="Flagellin_C"/>
    <property type="match status" value="1"/>
</dbReference>
<evidence type="ECO:0000259" key="6">
    <source>
        <dbReference type="Pfam" id="PF00700"/>
    </source>
</evidence>
<accession>A0A0B5B0U4</accession>
<dbReference type="SUPFAM" id="SSF64518">
    <property type="entry name" value="Phase 1 flagellin"/>
    <property type="match status" value="1"/>
</dbReference>
<proteinExistence type="inferred from homology"/>
<dbReference type="Proteomes" id="UP000031449">
    <property type="component" value="Plasmid unnamed"/>
</dbReference>
<dbReference type="GO" id="GO:0005198">
    <property type="term" value="F:structural molecule activity"/>
    <property type="evidence" value="ECO:0007669"/>
    <property type="project" value="UniProtKB-UniRule"/>
</dbReference>
<evidence type="ECO:0000313" key="7">
    <source>
        <dbReference type="EMBL" id="AJD93759.1"/>
    </source>
</evidence>
<keyword evidence="3 4" id="KW-0975">Bacterial flagellum</keyword>
<feature type="domain" description="Flagellin C-terminal" evidence="6">
    <location>
        <begin position="197"/>
        <end position="280"/>
    </location>
</feature>
<dbReference type="GO" id="GO:0009288">
    <property type="term" value="C:bacterial-type flagellum"/>
    <property type="evidence" value="ECO:0007669"/>
    <property type="project" value="UniProtKB-SubCell"/>
</dbReference>
<keyword evidence="8" id="KW-1185">Reference proteome</keyword>
<name>A0A0B5B0U4_9BACL</name>
<dbReference type="GO" id="GO:0005576">
    <property type="term" value="C:extracellular region"/>
    <property type="evidence" value="ECO:0007669"/>
    <property type="project" value="UniProtKB-SubCell"/>
</dbReference>
<dbReference type="InterPro" id="IPR001492">
    <property type="entry name" value="Flagellin"/>
</dbReference>
<comment type="subcellular location">
    <subcellularLocation>
        <location evidence="4">Secreted</location>
    </subcellularLocation>
    <subcellularLocation>
        <location evidence="4">Bacterial flagellum</location>
    </subcellularLocation>
</comment>
<evidence type="ECO:0000313" key="8">
    <source>
        <dbReference type="Proteomes" id="UP000031449"/>
    </source>
</evidence>